<dbReference type="InterPro" id="IPR011078">
    <property type="entry name" value="PyrdxlP_homeostasis"/>
</dbReference>
<dbReference type="STRING" id="296587.C1FHU8"/>
<dbReference type="Gene3D" id="3.20.20.10">
    <property type="entry name" value="Alanine racemase"/>
    <property type="match status" value="1"/>
</dbReference>
<evidence type="ECO:0000313" key="7">
    <source>
        <dbReference type="Proteomes" id="UP000002009"/>
    </source>
</evidence>
<protein>
    <recommendedName>
        <fullName evidence="2">Pyridoxal phosphate homeostasis protein</fullName>
        <shortName evidence="2">PLP homeostasis protein</shortName>
    </recommendedName>
</protein>
<reference evidence="6 7" key="1">
    <citation type="journal article" date="2009" name="Science">
        <title>Green evolution and dynamic adaptations revealed by genomes of the marine picoeukaryotes Micromonas.</title>
        <authorList>
            <person name="Worden A.Z."/>
            <person name="Lee J.H."/>
            <person name="Mock T."/>
            <person name="Rouze P."/>
            <person name="Simmons M.P."/>
            <person name="Aerts A.L."/>
            <person name="Allen A.E."/>
            <person name="Cuvelier M.L."/>
            <person name="Derelle E."/>
            <person name="Everett M.V."/>
            <person name="Foulon E."/>
            <person name="Grimwood J."/>
            <person name="Gundlach H."/>
            <person name="Henrissat B."/>
            <person name="Napoli C."/>
            <person name="McDonald S.M."/>
            <person name="Parker M.S."/>
            <person name="Rombauts S."/>
            <person name="Salamov A."/>
            <person name="Von Dassow P."/>
            <person name="Badger J.H."/>
            <person name="Coutinho P.M."/>
            <person name="Demir E."/>
            <person name="Dubchak I."/>
            <person name="Gentemann C."/>
            <person name="Eikrem W."/>
            <person name="Gready J.E."/>
            <person name="John U."/>
            <person name="Lanier W."/>
            <person name="Lindquist E.A."/>
            <person name="Lucas S."/>
            <person name="Mayer K.F."/>
            <person name="Moreau H."/>
            <person name="Not F."/>
            <person name="Otillar R."/>
            <person name="Panaud O."/>
            <person name="Pangilinan J."/>
            <person name="Paulsen I."/>
            <person name="Piegu B."/>
            <person name="Poliakov A."/>
            <person name="Robbens S."/>
            <person name="Schmutz J."/>
            <person name="Toulza E."/>
            <person name="Wyss T."/>
            <person name="Zelensky A."/>
            <person name="Zhou K."/>
            <person name="Armbrust E.V."/>
            <person name="Bhattacharya D."/>
            <person name="Goodenough U.W."/>
            <person name="Van de Peer Y."/>
            <person name="Grigoriev I.V."/>
        </authorList>
    </citation>
    <scope>NUCLEOTIDE SEQUENCE [LARGE SCALE GENOMIC DNA]</scope>
    <source>
        <strain evidence="7">RCC299 / NOUM17</strain>
    </source>
</reference>
<dbReference type="CDD" id="cd06822">
    <property type="entry name" value="PLPDE_III_YBL036c_euk"/>
    <property type="match status" value="1"/>
</dbReference>
<evidence type="ECO:0000256" key="4">
    <source>
        <dbReference type="RuleBase" id="RU004514"/>
    </source>
</evidence>
<dbReference type="OMA" id="PLEWHMI"/>
<dbReference type="InterPro" id="IPR001608">
    <property type="entry name" value="Ala_racemase_N"/>
</dbReference>
<feature type="domain" description="Alanine racemase N-terminal" evidence="5">
    <location>
        <begin position="23"/>
        <end position="239"/>
    </location>
</feature>
<dbReference type="NCBIfam" id="TIGR00044">
    <property type="entry name" value="YggS family pyridoxal phosphate-dependent enzyme"/>
    <property type="match status" value="1"/>
</dbReference>
<accession>C1FHU8</accession>
<dbReference type="PANTHER" id="PTHR10146:SF14">
    <property type="entry name" value="PYRIDOXAL PHOSPHATE HOMEOSTASIS PROTEIN"/>
    <property type="match status" value="1"/>
</dbReference>
<keyword evidence="1 2" id="KW-0663">Pyridoxal phosphate</keyword>
<dbReference type="AlphaFoldDB" id="C1FHU8"/>
<comment type="function">
    <text evidence="2">Pyridoxal 5'-phosphate (PLP)-binding protein, which may be involved in intracellular homeostatic regulation of pyridoxal 5'-phosphate (PLP), the active form of vitamin B6.</text>
</comment>
<dbReference type="eggNOG" id="KOG3157">
    <property type="taxonomic scope" value="Eukaryota"/>
</dbReference>
<sequence>MSTAANLADVAARVVAASTRSTARASTNPARLVAVSKTKPVEQLRECYDAGQRCFGENYVQEIVEKAPQMPPDTVWHFIGHLQSNKVKALVTGVPSLAVVETVDTVKLANKLNTAVGEFLEERARVGAGKLGVMVQVNTSGEESKFGVEPNDCLPLARHIRDECSNLAFRGLMTIGMPDYTSRPENFQTLAACRDEVCAGLGLDAKDVELSMGMSGDFESAIEMGSDNVRVGSTIFGARANMYSEHLKK</sequence>
<dbReference type="GeneID" id="8246902"/>
<feature type="modified residue" description="N6-(pyridoxal phosphate)lysine" evidence="2 3">
    <location>
        <position position="37"/>
    </location>
</feature>
<dbReference type="Proteomes" id="UP000002009">
    <property type="component" value="Chromosome 10"/>
</dbReference>
<dbReference type="EMBL" id="CP001576">
    <property type="protein sequence ID" value="ACO70164.1"/>
    <property type="molecule type" value="Genomic_DNA"/>
</dbReference>
<evidence type="ECO:0000256" key="3">
    <source>
        <dbReference type="PIRSR" id="PIRSR004848-1"/>
    </source>
</evidence>
<dbReference type="PIRSF" id="PIRSF004848">
    <property type="entry name" value="YBL036c_PLPDEIII"/>
    <property type="match status" value="1"/>
</dbReference>
<keyword evidence="7" id="KW-1185">Reference proteome</keyword>
<evidence type="ECO:0000259" key="5">
    <source>
        <dbReference type="Pfam" id="PF01168"/>
    </source>
</evidence>
<dbReference type="KEGG" id="mis:MICPUN_95362"/>
<dbReference type="OrthoDB" id="10264196at2759"/>
<dbReference type="PANTHER" id="PTHR10146">
    <property type="entry name" value="PROLINE SYNTHETASE CO-TRANSCRIBED BACTERIAL HOMOLOG PROTEIN"/>
    <property type="match status" value="1"/>
</dbReference>
<comment type="cofactor">
    <cofactor evidence="3">
        <name>pyridoxal 5'-phosphate</name>
        <dbReference type="ChEBI" id="CHEBI:597326"/>
    </cofactor>
</comment>
<evidence type="ECO:0000313" key="6">
    <source>
        <dbReference type="EMBL" id="ACO70164.1"/>
    </source>
</evidence>
<evidence type="ECO:0000256" key="2">
    <source>
        <dbReference type="HAMAP-Rule" id="MF_03225"/>
    </source>
</evidence>
<comment type="similarity">
    <text evidence="2 4">Belongs to the pyridoxal phosphate-binding protein YggS/PROSC family.</text>
</comment>
<evidence type="ECO:0000256" key="1">
    <source>
        <dbReference type="ARBA" id="ARBA00022898"/>
    </source>
</evidence>
<dbReference type="RefSeq" id="XP_002508906.1">
    <property type="nucleotide sequence ID" value="XM_002508860.1"/>
</dbReference>
<dbReference type="HAMAP" id="MF_02087">
    <property type="entry name" value="PLP_homeostasis"/>
    <property type="match status" value="1"/>
</dbReference>
<name>C1FHU8_MICCC</name>
<dbReference type="FunCoup" id="C1FHU8">
    <property type="interactions" value="1679"/>
</dbReference>
<dbReference type="PROSITE" id="PS01211">
    <property type="entry name" value="UPF0001"/>
    <property type="match status" value="1"/>
</dbReference>
<dbReference type="InParanoid" id="C1FHU8"/>
<dbReference type="SUPFAM" id="SSF51419">
    <property type="entry name" value="PLP-binding barrel"/>
    <property type="match status" value="1"/>
</dbReference>
<dbReference type="InterPro" id="IPR029066">
    <property type="entry name" value="PLP-binding_barrel"/>
</dbReference>
<organism evidence="6 7">
    <name type="scientific">Micromonas commoda (strain RCC299 / NOUM17 / CCMP2709)</name>
    <name type="common">Picoplanktonic green alga</name>
    <dbReference type="NCBI Taxonomy" id="296587"/>
    <lineage>
        <taxon>Eukaryota</taxon>
        <taxon>Viridiplantae</taxon>
        <taxon>Chlorophyta</taxon>
        <taxon>Mamiellophyceae</taxon>
        <taxon>Mamiellales</taxon>
        <taxon>Mamiellaceae</taxon>
        <taxon>Micromonas</taxon>
    </lineage>
</organism>
<dbReference type="FunFam" id="3.20.20.10:FF:000014">
    <property type="entry name" value="Pyridoxal phosphate homeostasis protein"/>
    <property type="match status" value="1"/>
</dbReference>
<proteinExistence type="inferred from homology"/>
<gene>
    <name evidence="6" type="ORF">MICPUN_95362</name>
</gene>
<dbReference type="GO" id="GO:0030170">
    <property type="term" value="F:pyridoxal phosphate binding"/>
    <property type="evidence" value="ECO:0007669"/>
    <property type="project" value="UniProtKB-UniRule"/>
</dbReference>
<dbReference type="Pfam" id="PF01168">
    <property type="entry name" value="Ala_racemase_N"/>
    <property type="match status" value="1"/>
</dbReference>